<dbReference type="InterPro" id="IPR006224">
    <property type="entry name" value="PsdUridine_synth_RluA-like_CS"/>
</dbReference>
<organism evidence="3 4">
    <name type="scientific">Pseudoxanthomonas composti</name>
    <dbReference type="NCBI Taxonomy" id="2137479"/>
    <lineage>
        <taxon>Bacteria</taxon>
        <taxon>Pseudomonadati</taxon>
        <taxon>Pseudomonadota</taxon>
        <taxon>Gammaproteobacteria</taxon>
        <taxon>Lysobacterales</taxon>
        <taxon>Lysobacteraceae</taxon>
        <taxon>Pseudoxanthomonas</taxon>
    </lineage>
</organism>
<dbReference type="InterPro" id="IPR020103">
    <property type="entry name" value="PsdUridine_synth_cat_dom_sf"/>
</dbReference>
<dbReference type="Gene3D" id="3.30.2350.10">
    <property type="entry name" value="Pseudouridine synthase"/>
    <property type="match status" value="1"/>
</dbReference>
<evidence type="ECO:0000313" key="4">
    <source>
        <dbReference type="Proteomes" id="UP000289784"/>
    </source>
</evidence>
<dbReference type="AlphaFoldDB" id="A0A4Q1JV03"/>
<dbReference type="GO" id="GO:0000455">
    <property type="term" value="P:enzyme-directed rRNA pseudouridine synthesis"/>
    <property type="evidence" value="ECO:0007669"/>
    <property type="project" value="TreeGrafter"/>
</dbReference>
<dbReference type="SUPFAM" id="SSF55120">
    <property type="entry name" value="Pseudouridine synthase"/>
    <property type="match status" value="1"/>
</dbReference>
<protein>
    <submittedName>
        <fullName evidence="3">Pseudouridylate synthase</fullName>
    </submittedName>
</protein>
<dbReference type="Proteomes" id="UP000289784">
    <property type="component" value="Unassembled WGS sequence"/>
</dbReference>
<feature type="region of interest" description="Disordered" evidence="1">
    <location>
        <begin position="286"/>
        <end position="305"/>
    </location>
</feature>
<sequence length="305" mass="34094">MPFPRPTRDGIPASRLQLPPGQWATVLQALCARFPQVAAATWQARFARGLVLDAHGQALELGAPYRVGMEVQYFREVADEPVVPFAEVVLHADAHLVVAYKPHFLPVAPTGAYVRETLLTRLVQRLGNPDLVPLHRIDRDTAGLVLFSANASSRARYHDLFRERRIRKHYLAVAPPLPQLAFPHVHRSRLETGVPFFRMQEVDGTPNSETVIEVLARGYTHWVYRLEPVTGRKHQLRVHMAALGAPILHDRFYPQLREAGPDDPARPLQLLAHALAFDDPVSGEPRRFALGAEAPSGPWTAHTLP</sequence>
<dbReference type="InterPro" id="IPR006145">
    <property type="entry name" value="PsdUridine_synth_RsuA/RluA"/>
</dbReference>
<dbReference type="RefSeq" id="WP_129470878.1">
    <property type="nucleotide sequence ID" value="NZ_SAWZ01000004.1"/>
</dbReference>
<evidence type="ECO:0000259" key="2">
    <source>
        <dbReference type="Pfam" id="PF00849"/>
    </source>
</evidence>
<comment type="caution">
    <text evidence="3">The sequence shown here is derived from an EMBL/GenBank/DDBJ whole genome shotgun (WGS) entry which is preliminary data.</text>
</comment>
<feature type="domain" description="Pseudouridine synthase RsuA/RluA-like" evidence="2">
    <location>
        <begin position="95"/>
        <end position="242"/>
    </location>
</feature>
<dbReference type="PANTHER" id="PTHR21600">
    <property type="entry name" value="MITOCHONDRIAL RNA PSEUDOURIDINE SYNTHASE"/>
    <property type="match status" value="1"/>
</dbReference>
<keyword evidence="4" id="KW-1185">Reference proteome</keyword>
<dbReference type="GO" id="GO:0009982">
    <property type="term" value="F:pseudouridine synthase activity"/>
    <property type="evidence" value="ECO:0007669"/>
    <property type="project" value="InterPro"/>
</dbReference>
<dbReference type="EMBL" id="SAWZ01000004">
    <property type="protein sequence ID" value="RXR05966.1"/>
    <property type="molecule type" value="Genomic_DNA"/>
</dbReference>
<dbReference type="OrthoDB" id="9807829at2"/>
<dbReference type="PANTHER" id="PTHR21600:SF84">
    <property type="entry name" value="PSEUDOURIDINE SYNTHASE RSUA_RLUA-LIKE DOMAIN-CONTAINING PROTEIN"/>
    <property type="match status" value="1"/>
</dbReference>
<dbReference type="InterPro" id="IPR050188">
    <property type="entry name" value="RluA_PseudoU_synthase"/>
</dbReference>
<name>A0A4Q1JV03_9GAMM</name>
<proteinExistence type="predicted"/>
<dbReference type="GO" id="GO:0003723">
    <property type="term" value="F:RNA binding"/>
    <property type="evidence" value="ECO:0007669"/>
    <property type="project" value="InterPro"/>
</dbReference>
<evidence type="ECO:0000256" key="1">
    <source>
        <dbReference type="SAM" id="MobiDB-lite"/>
    </source>
</evidence>
<evidence type="ECO:0000313" key="3">
    <source>
        <dbReference type="EMBL" id="RXR05966.1"/>
    </source>
</evidence>
<gene>
    <name evidence="3" type="ORF">EPA99_08945</name>
</gene>
<accession>A0A4Q1JV03</accession>
<dbReference type="Pfam" id="PF00849">
    <property type="entry name" value="PseudoU_synth_2"/>
    <property type="match status" value="1"/>
</dbReference>
<reference evidence="3 4" key="1">
    <citation type="submission" date="2019-01" db="EMBL/GenBank/DDBJ databases">
        <title>Pseudoxanthomonas composti sp. nov., isolated from compost.</title>
        <authorList>
            <person name="Yang G."/>
        </authorList>
    </citation>
    <scope>NUCLEOTIDE SEQUENCE [LARGE SCALE GENOMIC DNA]</scope>
    <source>
        <strain evidence="3 4">GSS15</strain>
    </source>
</reference>
<dbReference type="GO" id="GO:0140098">
    <property type="term" value="F:catalytic activity, acting on RNA"/>
    <property type="evidence" value="ECO:0007669"/>
    <property type="project" value="UniProtKB-ARBA"/>
</dbReference>
<dbReference type="PROSITE" id="PS01129">
    <property type="entry name" value="PSI_RLU"/>
    <property type="match status" value="1"/>
</dbReference>